<evidence type="ECO:0000313" key="13">
    <source>
        <dbReference type="EnsemblProtists" id="EKX43941"/>
    </source>
</evidence>
<evidence type="ECO:0000256" key="9">
    <source>
        <dbReference type="SAM" id="MobiDB-lite"/>
    </source>
</evidence>
<reference evidence="12 14" key="1">
    <citation type="journal article" date="2012" name="Nature">
        <title>Algal genomes reveal evolutionary mosaicism and the fate of nucleomorphs.</title>
        <authorList>
            <consortium name="DOE Joint Genome Institute"/>
            <person name="Curtis B.A."/>
            <person name="Tanifuji G."/>
            <person name="Burki F."/>
            <person name="Gruber A."/>
            <person name="Irimia M."/>
            <person name="Maruyama S."/>
            <person name="Arias M.C."/>
            <person name="Ball S.G."/>
            <person name="Gile G.H."/>
            <person name="Hirakawa Y."/>
            <person name="Hopkins J.F."/>
            <person name="Kuo A."/>
            <person name="Rensing S.A."/>
            <person name="Schmutz J."/>
            <person name="Symeonidi A."/>
            <person name="Elias M."/>
            <person name="Eveleigh R.J."/>
            <person name="Herman E.K."/>
            <person name="Klute M.J."/>
            <person name="Nakayama T."/>
            <person name="Obornik M."/>
            <person name="Reyes-Prieto A."/>
            <person name="Armbrust E.V."/>
            <person name="Aves S.J."/>
            <person name="Beiko R.G."/>
            <person name="Coutinho P."/>
            <person name="Dacks J.B."/>
            <person name="Durnford D.G."/>
            <person name="Fast N.M."/>
            <person name="Green B.R."/>
            <person name="Grisdale C.J."/>
            <person name="Hempel F."/>
            <person name="Henrissat B."/>
            <person name="Hoppner M.P."/>
            <person name="Ishida K."/>
            <person name="Kim E."/>
            <person name="Koreny L."/>
            <person name="Kroth P.G."/>
            <person name="Liu Y."/>
            <person name="Malik S.B."/>
            <person name="Maier U.G."/>
            <person name="McRose D."/>
            <person name="Mock T."/>
            <person name="Neilson J.A."/>
            <person name="Onodera N.T."/>
            <person name="Poole A.M."/>
            <person name="Pritham E.J."/>
            <person name="Richards T.A."/>
            <person name="Rocap G."/>
            <person name="Roy S.W."/>
            <person name="Sarai C."/>
            <person name="Schaack S."/>
            <person name="Shirato S."/>
            <person name="Slamovits C.H."/>
            <person name="Spencer D.F."/>
            <person name="Suzuki S."/>
            <person name="Worden A.Z."/>
            <person name="Zauner S."/>
            <person name="Barry K."/>
            <person name="Bell C."/>
            <person name="Bharti A.K."/>
            <person name="Crow J.A."/>
            <person name="Grimwood J."/>
            <person name="Kramer R."/>
            <person name="Lindquist E."/>
            <person name="Lucas S."/>
            <person name="Salamov A."/>
            <person name="McFadden G.I."/>
            <person name="Lane C.E."/>
            <person name="Keeling P.J."/>
            <person name="Gray M.W."/>
            <person name="Grigoriev I.V."/>
            <person name="Archibald J.M."/>
        </authorList>
    </citation>
    <scope>NUCLEOTIDE SEQUENCE</scope>
    <source>
        <strain evidence="12 14">CCMP2712</strain>
    </source>
</reference>
<protein>
    <recommendedName>
        <fullName evidence="4">Protein cereblon</fullName>
    </recommendedName>
</protein>
<evidence type="ECO:0000259" key="10">
    <source>
        <dbReference type="PROSITE" id="PS51787"/>
    </source>
</evidence>
<feature type="compositionally biased region" description="Acidic residues" evidence="9">
    <location>
        <begin position="21"/>
        <end position="48"/>
    </location>
</feature>
<dbReference type="PROSITE" id="PS51787">
    <property type="entry name" value="LON_N"/>
    <property type="match status" value="1"/>
</dbReference>
<dbReference type="AlphaFoldDB" id="L1J608"/>
<dbReference type="GO" id="GO:0005634">
    <property type="term" value="C:nucleus"/>
    <property type="evidence" value="ECO:0007669"/>
    <property type="project" value="UniProtKB-SubCell"/>
</dbReference>
<dbReference type="KEGG" id="gtt:GUITHDRAFT_140081"/>
<proteinExistence type="inferred from homology"/>
<dbReference type="PANTHER" id="PTHR46732">
    <property type="entry name" value="ATP-DEPENDENT PROTEASE LA (LON) DOMAIN PROTEIN"/>
    <property type="match status" value="1"/>
</dbReference>
<dbReference type="InterPro" id="IPR034750">
    <property type="entry name" value="CULT"/>
</dbReference>
<dbReference type="Pfam" id="PF03226">
    <property type="entry name" value="Yippee-Mis18"/>
    <property type="match status" value="1"/>
</dbReference>
<evidence type="ECO:0000256" key="5">
    <source>
        <dbReference type="ARBA" id="ARBA00022723"/>
    </source>
</evidence>
<evidence type="ECO:0000256" key="4">
    <source>
        <dbReference type="ARBA" id="ARBA00014394"/>
    </source>
</evidence>
<organism evidence="12">
    <name type="scientific">Guillardia theta (strain CCMP2712)</name>
    <name type="common">Cryptophyte</name>
    <dbReference type="NCBI Taxonomy" id="905079"/>
    <lineage>
        <taxon>Eukaryota</taxon>
        <taxon>Cryptophyceae</taxon>
        <taxon>Pyrenomonadales</taxon>
        <taxon>Geminigeraceae</taxon>
        <taxon>Guillardia</taxon>
    </lineage>
</organism>
<keyword evidence="6" id="KW-0833">Ubl conjugation pathway</keyword>
<feature type="domain" description="Lon N-terminal" evidence="10">
    <location>
        <begin position="138"/>
        <end position="357"/>
    </location>
</feature>
<dbReference type="PaxDb" id="55529-EKX43941"/>
<name>L1J608_GUITC</name>
<evidence type="ECO:0000256" key="8">
    <source>
        <dbReference type="ARBA" id="ARBA00023242"/>
    </source>
</evidence>
<dbReference type="PANTHER" id="PTHR46732:SF8">
    <property type="entry name" value="ATP-DEPENDENT PROTEASE LA (LON) DOMAIN PROTEIN"/>
    <property type="match status" value="1"/>
</dbReference>
<dbReference type="SMART" id="SM00464">
    <property type="entry name" value="LON"/>
    <property type="match status" value="1"/>
</dbReference>
<dbReference type="OMA" id="AYQMYDS"/>
<dbReference type="Proteomes" id="UP000011087">
    <property type="component" value="Unassembled WGS sequence"/>
</dbReference>
<evidence type="ECO:0000313" key="14">
    <source>
        <dbReference type="Proteomes" id="UP000011087"/>
    </source>
</evidence>
<dbReference type="Gene3D" id="2.170.150.20">
    <property type="entry name" value="Peptide methionine sulfoxide reductase"/>
    <property type="match status" value="1"/>
</dbReference>
<dbReference type="EMBL" id="JH993007">
    <property type="protein sequence ID" value="EKX43941.1"/>
    <property type="molecule type" value="Genomic_DNA"/>
</dbReference>
<dbReference type="CDD" id="cd15777">
    <property type="entry name" value="CRBN_C_like"/>
    <property type="match status" value="1"/>
</dbReference>
<dbReference type="InterPro" id="IPR003111">
    <property type="entry name" value="Lon_prtase_N"/>
</dbReference>
<dbReference type="OrthoDB" id="267517at2759"/>
<dbReference type="InterPro" id="IPR046336">
    <property type="entry name" value="Lon_prtase_N_sf"/>
</dbReference>
<reference evidence="14" key="2">
    <citation type="submission" date="2012-11" db="EMBL/GenBank/DDBJ databases">
        <authorList>
            <person name="Kuo A."/>
            <person name="Curtis B.A."/>
            <person name="Tanifuji G."/>
            <person name="Burki F."/>
            <person name="Gruber A."/>
            <person name="Irimia M."/>
            <person name="Maruyama S."/>
            <person name="Arias M.C."/>
            <person name="Ball S.G."/>
            <person name="Gile G.H."/>
            <person name="Hirakawa Y."/>
            <person name="Hopkins J.F."/>
            <person name="Rensing S.A."/>
            <person name="Schmutz J."/>
            <person name="Symeonidi A."/>
            <person name="Elias M."/>
            <person name="Eveleigh R.J."/>
            <person name="Herman E.K."/>
            <person name="Klute M.J."/>
            <person name="Nakayama T."/>
            <person name="Obornik M."/>
            <person name="Reyes-Prieto A."/>
            <person name="Armbrust E.V."/>
            <person name="Aves S.J."/>
            <person name="Beiko R.G."/>
            <person name="Coutinho P."/>
            <person name="Dacks J.B."/>
            <person name="Durnford D.G."/>
            <person name="Fast N.M."/>
            <person name="Green B.R."/>
            <person name="Grisdale C."/>
            <person name="Hempe F."/>
            <person name="Henrissat B."/>
            <person name="Hoppner M.P."/>
            <person name="Ishida K.-I."/>
            <person name="Kim E."/>
            <person name="Koreny L."/>
            <person name="Kroth P.G."/>
            <person name="Liu Y."/>
            <person name="Malik S.-B."/>
            <person name="Maier U.G."/>
            <person name="McRose D."/>
            <person name="Mock T."/>
            <person name="Neilson J.A."/>
            <person name="Onodera N.T."/>
            <person name="Poole A.M."/>
            <person name="Pritham E.J."/>
            <person name="Richards T.A."/>
            <person name="Rocap G."/>
            <person name="Roy S.W."/>
            <person name="Sarai C."/>
            <person name="Schaack S."/>
            <person name="Shirato S."/>
            <person name="Slamovits C.H."/>
            <person name="Spencer D.F."/>
            <person name="Suzuki S."/>
            <person name="Worden A.Z."/>
            <person name="Zauner S."/>
            <person name="Barry K."/>
            <person name="Bell C."/>
            <person name="Bharti A.K."/>
            <person name="Crow J.A."/>
            <person name="Grimwood J."/>
            <person name="Kramer R."/>
            <person name="Lindquist E."/>
            <person name="Lucas S."/>
            <person name="Salamov A."/>
            <person name="McFadden G.I."/>
            <person name="Lane C.E."/>
            <person name="Keeling P.J."/>
            <person name="Gray M.W."/>
            <person name="Grigoriev I.V."/>
            <person name="Archibald J.M."/>
        </authorList>
    </citation>
    <scope>NUCLEOTIDE SEQUENCE</scope>
    <source>
        <strain evidence="14">CCMP2712</strain>
    </source>
</reference>
<accession>L1J608</accession>
<keyword evidence="8" id="KW-0539">Nucleus</keyword>
<comment type="similarity">
    <text evidence="3">Belongs to the CRBN family.</text>
</comment>
<evidence type="ECO:0000259" key="11">
    <source>
        <dbReference type="PROSITE" id="PS51788"/>
    </source>
</evidence>
<comment type="pathway">
    <text evidence="2">Protein modification; protein ubiquitination.</text>
</comment>
<evidence type="ECO:0000256" key="3">
    <source>
        <dbReference type="ARBA" id="ARBA00005293"/>
    </source>
</evidence>
<dbReference type="InterPro" id="IPR015947">
    <property type="entry name" value="PUA-like_sf"/>
</dbReference>
<dbReference type="GeneID" id="17300711"/>
<dbReference type="Gene3D" id="1.20.58.1480">
    <property type="match status" value="1"/>
</dbReference>
<keyword evidence="7" id="KW-0862">Zinc</keyword>
<evidence type="ECO:0000256" key="7">
    <source>
        <dbReference type="ARBA" id="ARBA00022833"/>
    </source>
</evidence>
<dbReference type="GO" id="GO:0046872">
    <property type="term" value="F:metal ion binding"/>
    <property type="evidence" value="ECO:0007669"/>
    <property type="project" value="UniProtKB-KW"/>
</dbReference>
<feature type="compositionally biased region" description="Acidic residues" evidence="9">
    <location>
        <begin position="56"/>
        <end position="90"/>
    </location>
</feature>
<keyword evidence="5" id="KW-0479">Metal-binding</keyword>
<dbReference type="InterPro" id="IPR004910">
    <property type="entry name" value="Yippee/Mis18/Cereblon"/>
</dbReference>
<evidence type="ECO:0000256" key="1">
    <source>
        <dbReference type="ARBA" id="ARBA00004123"/>
    </source>
</evidence>
<reference evidence="13" key="3">
    <citation type="submission" date="2016-03" db="UniProtKB">
        <authorList>
            <consortium name="EnsemblProtists"/>
        </authorList>
    </citation>
    <scope>IDENTIFICATION</scope>
</reference>
<dbReference type="eggNOG" id="KOG1400">
    <property type="taxonomic scope" value="Eukaryota"/>
</dbReference>
<dbReference type="FunFam" id="2.170.150.20:FF:000007">
    <property type="entry name" value="Protein cereblon"/>
    <property type="match status" value="1"/>
</dbReference>
<feature type="domain" description="CULT" evidence="11">
    <location>
        <begin position="356"/>
        <end position="463"/>
    </location>
</feature>
<comment type="subcellular location">
    <subcellularLocation>
        <location evidence="1">Nucleus</location>
    </subcellularLocation>
</comment>
<dbReference type="PROSITE" id="PS51788">
    <property type="entry name" value="CULT"/>
    <property type="match status" value="1"/>
</dbReference>
<keyword evidence="14" id="KW-1185">Reference proteome</keyword>
<dbReference type="HOGENOM" id="CLU_025648_1_0_1"/>
<dbReference type="UniPathway" id="UPA00143"/>
<sequence length="491" mass="55308">MPDRQDAMEEGEGNEGREREEEREEDDSEGSSYEHEEDEEVENADLDSDTMVLIDFDAEESGEHDTGDDESSFPSDDEEHSMNEDGDVNEELSRRRTQMLESMNYDPNLPAAHTYLGERSTASGEVIGICKDGDVLDVPVVRASRIIMFPGQSVPMMESNPRLVNLLLRILSDPNERKLVFVNEAIAQKVWNLEDPAGSIGTTAEIRSYCHTPEALNIVLEGRQRVRVQKVVVVEHVLRAVVEVLPESSPPSVPRSLALVNTRARSCRRDRCQPSFLFWPMWAFNMYDAVELCDRAKKLFSAITGNIPVACPQHPVAFSFWLSSNLVLKVLDHQKLLEAHSTVARLRMLINFLERMGAMTCIRCRINICDYKQSFCMSAEGPVSVYVNPAGVVHSTVTFYAARNLRLIGERSTQHSWFPGYAWRIAVCANCGTHMGWRFSCVKEDSIPRSFWSIFTDFTLPIAELVEQGIVQGFTSIVNGCDSVKRERNGS</sequence>
<dbReference type="SUPFAM" id="SSF88697">
    <property type="entry name" value="PUA domain-like"/>
    <property type="match status" value="1"/>
</dbReference>
<evidence type="ECO:0000313" key="12">
    <source>
        <dbReference type="EMBL" id="EKX43941.1"/>
    </source>
</evidence>
<dbReference type="GO" id="GO:0016567">
    <property type="term" value="P:protein ubiquitination"/>
    <property type="evidence" value="ECO:0007669"/>
    <property type="project" value="UniProtKB-UniPathway"/>
</dbReference>
<dbReference type="Gene3D" id="2.30.130.40">
    <property type="entry name" value="LON domain-like"/>
    <property type="match status" value="1"/>
</dbReference>
<feature type="region of interest" description="Disordered" evidence="9">
    <location>
        <begin position="1"/>
        <end position="91"/>
    </location>
</feature>
<evidence type="ECO:0000256" key="2">
    <source>
        <dbReference type="ARBA" id="ARBA00004906"/>
    </source>
</evidence>
<evidence type="ECO:0000256" key="6">
    <source>
        <dbReference type="ARBA" id="ARBA00022786"/>
    </source>
</evidence>
<dbReference type="Pfam" id="PF02190">
    <property type="entry name" value="LON_substr_bdg"/>
    <property type="match status" value="1"/>
</dbReference>
<dbReference type="EnsemblProtists" id="EKX43941">
    <property type="protein sequence ID" value="EKX43941"/>
    <property type="gene ID" value="GUITHDRAFT_140081"/>
</dbReference>
<gene>
    <name evidence="12" type="ORF">GUITHDRAFT_140081</name>
</gene>
<dbReference type="STRING" id="905079.L1J608"/>
<dbReference type="RefSeq" id="XP_005830921.1">
    <property type="nucleotide sequence ID" value="XM_005830864.1"/>
</dbReference>